<comment type="similarity">
    <text evidence="1">Belongs to the RelB/DinJ antitoxin family.</text>
</comment>
<dbReference type="GO" id="GO:0015643">
    <property type="term" value="F:toxic substance binding"/>
    <property type="evidence" value="ECO:0007669"/>
    <property type="project" value="InterPro"/>
</dbReference>
<dbReference type="PANTHER" id="PTHR38781">
    <property type="entry name" value="ANTITOXIN DINJ-RELATED"/>
    <property type="match status" value="1"/>
</dbReference>
<keyword evidence="2" id="KW-1277">Toxin-antitoxin system</keyword>
<dbReference type="GO" id="GO:0000987">
    <property type="term" value="F:cis-regulatory region sequence-specific DNA binding"/>
    <property type="evidence" value="ECO:0007669"/>
    <property type="project" value="InterPro"/>
</dbReference>
<dbReference type="GO" id="GO:0006351">
    <property type="term" value="P:DNA-templated transcription"/>
    <property type="evidence" value="ECO:0007669"/>
    <property type="project" value="TreeGrafter"/>
</dbReference>
<gene>
    <name evidence="3" type="ORF">SAMN06295945_1108</name>
</gene>
<accession>A0A240E2N6</accession>
<dbReference type="InterPro" id="IPR013321">
    <property type="entry name" value="Arc_rbn_hlx_hlx"/>
</dbReference>
<dbReference type="InterPro" id="IPR026262">
    <property type="entry name" value="DinJ"/>
</dbReference>
<evidence type="ECO:0000313" key="4">
    <source>
        <dbReference type="Proteomes" id="UP000218069"/>
    </source>
</evidence>
<keyword evidence="4" id="KW-1185">Reference proteome</keyword>
<proteinExistence type="inferred from homology"/>
<dbReference type="PIRSF" id="PIRSF003108">
    <property type="entry name" value="DinJ"/>
    <property type="match status" value="1"/>
</dbReference>
<protein>
    <submittedName>
        <fullName evidence="3">DNA-damage-inducible protein J</fullName>
    </submittedName>
</protein>
<name>A0A240E2N6_9BURK</name>
<dbReference type="InterPro" id="IPR007337">
    <property type="entry name" value="RelB/DinJ"/>
</dbReference>
<dbReference type="Pfam" id="PF04221">
    <property type="entry name" value="RelB"/>
    <property type="match status" value="1"/>
</dbReference>
<dbReference type="Gene3D" id="1.10.1220.10">
    <property type="entry name" value="Met repressor-like"/>
    <property type="match status" value="1"/>
</dbReference>
<dbReference type="PANTHER" id="PTHR38781:SF1">
    <property type="entry name" value="ANTITOXIN DINJ-RELATED"/>
    <property type="match status" value="1"/>
</dbReference>
<dbReference type="Proteomes" id="UP000218069">
    <property type="component" value="Unassembled WGS sequence"/>
</dbReference>
<dbReference type="NCBIfam" id="TIGR02384">
    <property type="entry name" value="RelB_DinJ"/>
    <property type="match status" value="1"/>
</dbReference>
<reference evidence="4" key="1">
    <citation type="submission" date="2017-08" db="EMBL/GenBank/DDBJ databases">
        <authorList>
            <person name="Varghese N."/>
            <person name="Submissions S."/>
        </authorList>
    </citation>
    <scope>NUCLEOTIDE SEQUENCE [LARGE SCALE GENOMIC DNA]</scope>
    <source>
        <strain evidence="4">AP-Melu-1000-B4</strain>
    </source>
</reference>
<dbReference type="EMBL" id="OANS01000003">
    <property type="protein sequence ID" value="SNX28761.1"/>
    <property type="molecule type" value="Genomic_DNA"/>
</dbReference>
<sequence length="89" mass="9866">MLTTDVRCRIDAKVKADAAEVIEAMGLNVSDAIRLFLKRVATDGTIPFDLRVPNTKTIAAMEEIENPKTRAKLKRHKSVAEMNKALARS</sequence>
<dbReference type="RefSeq" id="WP_096673161.1">
    <property type="nucleotide sequence ID" value="NZ_OANS01000003.1"/>
</dbReference>
<evidence type="ECO:0000256" key="1">
    <source>
        <dbReference type="ARBA" id="ARBA00010562"/>
    </source>
</evidence>
<dbReference type="GO" id="GO:0006355">
    <property type="term" value="P:regulation of DNA-templated transcription"/>
    <property type="evidence" value="ECO:0007669"/>
    <property type="project" value="InterPro"/>
</dbReference>
<evidence type="ECO:0000256" key="2">
    <source>
        <dbReference type="ARBA" id="ARBA00022649"/>
    </source>
</evidence>
<dbReference type="OrthoDB" id="1666683at2"/>
<dbReference type="GO" id="GO:0044010">
    <property type="term" value="P:single-species biofilm formation"/>
    <property type="evidence" value="ECO:0007669"/>
    <property type="project" value="InterPro"/>
</dbReference>
<organism evidence="3 4">
    <name type="scientific">Polynucleobacter meluiroseus</name>
    <dbReference type="NCBI Taxonomy" id="1938814"/>
    <lineage>
        <taxon>Bacteria</taxon>
        <taxon>Pseudomonadati</taxon>
        <taxon>Pseudomonadota</taxon>
        <taxon>Betaproteobacteria</taxon>
        <taxon>Burkholderiales</taxon>
        <taxon>Burkholderiaceae</taxon>
        <taxon>Polynucleobacter</taxon>
    </lineage>
</organism>
<evidence type="ECO:0000313" key="3">
    <source>
        <dbReference type="EMBL" id="SNX28761.1"/>
    </source>
</evidence>
<dbReference type="AlphaFoldDB" id="A0A240E2N6"/>